<feature type="transmembrane region" description="Helical" evidence="1">
    <location>
        <begin position="175"/>
        <end position="197"/>
    </location>
</feature>
<feature type="transmembrane region" description="Helical" evidence="1">
    <location>
        <begin position="82"/>
        <end position="101"/>
    </location>
</feature>
<organism evidence="2 3">
    <name type="scientific">Entomospira culicis</name>
    <dbReference type="NCBI Taxonomy" id="2719989"/>
    <lineage>
        <taxon>Bacteria</taxon>
        <taxon>Pseudomonadati</taxon>
        <taxon>Spirochaetota</taxon>
        <taxon>Spirochaetia</taxon>
        <taxon>Spirochaetales</taxon>
        <taxon>Spirochaetaceae</taxon>
        <taxon>Entomospira</taxon>
    </lineage>
</organism>
<dbReference type="RefSeq" id="WP_167695576.1">
    <property type="nucleotide sequence ID" value="NZ_CP118181.1"/>
</dbReference>
<keyword evidence="1" id="KW-0472">Membrane</keyword>
<protein>
    <recommendedName>
        <fullName evidence="4">HMA domain-containing protein</fullName>
    </recommendedName>
</protein>
<dbReference type="Proteomes" id="UP000778951">
    <property type="component" value="Unassembled WGS sequence"/>
</dbReference>
<accession>A0A968KWP9</accession>
<evidence type="ECO:0000256" key="1">
    <source>
        <dbReference type="SAM" id="Phobius"/>
    </source>
</evidence>
<evidence type="ECO:0000313" key="2">
    <source>
        <dbReference type="EMBL" id="NIZ69487.1"/>
    </source>
</evidence>
<feature type="transmembrane region" description="Helical" evidence="1">
    <location>
        <begin position="107"/>
        <end position="129"/>
    </location>
</feature>
<name>A0A968KWP9_9SPIO</name>
<feature type="transmembrane region" description="Helical" evidence="1">
    <location>
        <begin position="641"/>
        <end position="659"/>
    </location>
</feature>
<feature type="transmembrane region" description="Helical" evidence="1">
    <location>
        <begin position="326"/>
        <end position="347"/>
    </location>
</feature>
<evidence type="ECO:0000313" key="3">
    <source>
        <dbReference type="Proteomes" id="UP000778951"/>
    </source>
</evidence>
<dbReference type="AlphaFoldDB" id="A0A968KWP9"/>
<feature type="transmembrane region" description="Helical" evidence="1">
    <location>
        <begin position="665"/>
        <end position="684"/>
    </location>
</feature>
<feature type="transmembrane region" description="Helical" evidence="1">
    <location>
        <begin position="353"/>
        <end position="373"/>
    </location>
</feature>
<gene>
    <name evidence="2" type="ORF">HCT48_04570</name>
</gene>
<comment type="caution">
    <text evidence="2">The sequence shown here is derived from an EMBL/GenBank/DDBJ whole genome shotgun (WGS) entry which is preliminary data.</text>
</comment>
<keyword evidence="3" id="KW-1185">Reference proteome</keyword>
<sequence length="699" mass="80145">MRDAISIQISNLYHSHLRQELIESLQQVQGIIRVDIKQEGNHSLLITFDASLVTESEILLRLKEQGAHVVGSRLEGGERRQYALFFAGFFGVSSLLLWLLGAMLHRFFHITSAWVVLLFVLGWILFGSIHRHLSRQFARFSVPMADRQTVSFGYYLWVNGGLFFTLLYLQPQLFSFAMLTSYMGLIFWAYAITLGTLHYRMLLPYFFADKSHNAFAQWRDSFVFADTEKKSTMLLQAGDRFSLKRGMLLPVKARLLSEEAELEHLYGREHVTHHYRCGEGLCAGGISKSDLVYFEALSGLNEPSFHGEITPIVPWRSGISWLSVMFAYLGQSFLFFLLAMLVVGFSYASIVPWYWSLSMWFRTGVLALFWGTLTHQSWENFTRTRLRRLFDRWSWGGGALWVRHRRLTGIAQIKTLVIHQGRFGLDLAMAQASITVTNSTMASTFSSLAEDFLLQHHTKSPLPYQEGRWGALSYRVEAQSTITQSAGGCYYRFSSDNADLGYIYIPYMLNTELRSLITLAKQEKFEVVLISALAQGYLNDLCRDVGVLHAYGGCDISQIDQLLATFQRKAERVIYLSDGRSLAHEDNIKDAPIWLADERADMPTLKRSEVIFGAIETKSIMRWIALAQLFDRLTRTRAKSYHLFFILLPVLTSLVFIHWLDLSAWTILGVSTLNYLVFWAFMAMNNLKFMIKYAKTTDE</sequence>
<reference evidence="2" key="1">
    <citation type="submission" date="2020-03" db="EMBL/GenBank/DDBJ databases">
        <title>Spirochaetal bacteria isolated from arthropods constitute a novel genus Entomospira genus novum within the order Spirochaetales.</title>
        <authorList>
            <person name="Grana-Miraglia L."/>
            <person name="Sikutova S."/>
            <person name="Fingerle V."/>
            <person name="Sing A."/>
            <person name="Castillo-Ramirez S."/>
            <person name="Margos G."/>
            <person name="Rudolf I."/>
        </authorList>
    </citation>
    <scope>NUCLEOTIDE SEQUENCE</scope>
    <source>
        <strain evidence="2">BR149</strain>
    </source>
</reference>
<feature type="transmembrane region" description="Helical" evidence="1">
    <location>
        <begin position="150"/>
        <end position="169"/>
    </location>
</feature>
<evidence type="ECO:0008006" key="4">
    <source>
        <dbReference type="Google" id="ProtNLM"/>
    </source>
</evidence>
<dbReference type="EMBL" id="JAATLM010000001">
    <property type="protein sequence ID" value="NIZ69487.1"/>
    <property type="molecule type" value="Genomic_DNA"/>
</dbReference>
<proteinExistence type="predicted"/>
<keyword evidence="1" id="KW-0812">Transmembrane</keyword>
<keyword evidence="1" id="KW-1133">Transmembrane helix</keyword>